<proteinExistence type="predicted"/>
<evidence type="ECO:0000259" key="9">
    <source>
        <dbReference type="PROSITE" id="PS51465"/>
    </source>
</evidence>
<reference evidence="10" key="2">
    <citation type="submission" date="2025-09" db="UniProtKB">
        <authorList>
            <consortium name="Ensembl"/>
        </authorList>
    </citation>
    <scope>IDENTIFICATION</scope>
</reference>
<dbReference type="SUPFAM" id="SSF100895">
    <property type="entry name" value="Kazal-type serine protease inhibitors"/>
    <property type="match status" value="1"/>
</dbReference>
<dbReference type="GO" id="GO:0009966">
    <property type="term" value="P:regulation of signal transduction"/>
    <property type="evidence" value="ECO:0007669"/>
    <property type="project" value="TreeGrafter"/>
</dbReference>
<evidence type="ECO:0000259" key="7">
    <source>
        <dbReference type="PROSITE" id="PS50835"/>
    </source>
</evidence>
<evidence type="ECO:0000259" key="8">
    <source>
        <dbReference type="PROSITE" id="PS51323"/>
    </source>
</evidence>
<feature type="signal peptide" evidence="6">
    <location>
        <begin position="1"/>
        <end position="20"/>
    </location>
</feature>
<dbReference type="InterPro" id="IPR036058">
    <property type="entry name" value="Kazal_dom_sf"/>
</dbReference>
<name>A0A3B3V274_9TELE</name>
<dbReference type="PROSITE" id="PS51465">
    <property type="entry name" value="KAZAL_2"/>
    <property type="match status" value="1"/>
</dbReference>
<protein>
    <submittedName>
        <fullName evidence="10">Insulin-like growth factor binding protein 7</fullName>
    </submittedName>
</protein>
<dbReference type="STRING" id="48699.ENSPLAP00000019027"/>
<keyword evidence="11" id="KW-1185">Reference proteome</keyword>
<dbReference type="SMART" id="SM00121">
    <property type="entry name" value="IB"/>
    <property type="match status" value="1"/>
</dbReference>
<dbReference type="InterPro" id="IPR000867">
    <property type="entry name" value="IGFBP-like"/>
</dbReference>
<evidence type="ECO:0000256" key="6">
    <source>
        <dbReference type="SAM" id="SignalP"/>
    </source>
</evidence>
<feature type="domain" description="Ig-like" evidence="7">
    <location>
        <begin position="152"/>
        <end position="232"/>
    </location>
</feature>
<dbReference type="InterPro" id="IPR036179">
    <property type="entry name" value="Ig-like_dom_sf"/>
</dbReference>
<dbReference type="GeneTree" id="ENSGT00530000063555"/>
<dbReference type="InterPro" id="IPR002350">
    <property type="entry name" value="Kazal_dom"/>
</dbReference>
<dbReference type="PANTHER" id="PTHR14186">
    <property type="entry name" value="INSULIN-LIKE GROWTH FACTOR BINDING PROTEIN-RELATED"/>
    <property type="match status" value="1"/>
</dbReference>
<feature type="domain" description="IGFBP N-terminal" evidence="8">
    <location>
        <begin position="20"/>
        <end position="96"/>
    </location>
</feature>
<dbReference type="Ensembl" id="ENSPLAT00000017100.1">
    <property type="protein sequence ID" value="ENSPLAP00000019027.1"/>
    <property type="gene ID" value="ENSPLAG00000023986.1"/>
</dbReference>
<dbReference type="GO" id="GO:0005615">
    <property type="term" value="C:extracellular space"/>
    <property type="evidence" value="ECO:0007669"/>
    <property type="project" value="TreeGrafter"/>
</dbReference>
<dbReference type="GO" id="GO:0005520">
    <property type="term" value="F:insulin-like growth factor binding"/>
    <property type="evidence" value="ECO:0007669"/>
    <property type="project" value="InterPro"/>
</dbReference>
<dbReference type="PROSITE" id="PS50835">
    <property type="entry name" value="IG_LIKE"/>
    <property type="match status" value="1"/>
</dbReference>
<dbReference type="InterPro" id="IPR007110">
    <property type="entry name" value="Ig-like_dom"/>
</dbReference>
<reference evidence="10" key="1">
    <citation type="submission" date="2025-08" db="UniProtKB">
        <authorList>
            <consortium name="Ensembl"/>
        </authorList>
    </citation>
    <scope>IDENTIFICATION</scope>
</reference>
<keyword evidence="3 6" id="KW-0732">Signal</keyword>
<dbReference type="Pfam" id="PF07648">
    <property type="entry name" value="Kazal_2"/>
    <property type="match status" value="1"/>
</dbReference>
<dbReference type="GO" id="GO:0001558">
    <property type="term" value="P:regulation of cell growth"/>
    <property type="evidence" value="ECO:0007669"/>
    <property type="project" value="InterPro"/>
</dbReference>
<dbReference type="CDD" id="cd00104">
    <property type="entry name" value="KAZAL_FS"/>
    <property type="match status" value="1"/>
</dbReference>
<dbReference type="PROSITE" id="PS51323">
    <property type="entry name" value="IGFBP_N_2"/>
    <property type="match status" value="1"/>
</dbReference>
<keyword evidence="2" id="KW-0964">Secreted</keyword>
<evidence type="ECO:0000256" key="3">
    <source>
        <dbReference type="ARBA" id="ARBA00022729"/>
    </source>
</evidence>
<dbReference type="InterPro" id="IPR009030">
    <property type="entry name" value="Growth_fac_rcpt_cys_sf"/>
</dbReference>
<dbReference type="SUPFAM" id="SSF48726">
    <property type="entry name" value="Immunoglobulin"/>
    <property type="match status" value="1"/>
</dbReference>
<dbReference type="InterPro" id="IPR013783">
    <property type="entry name" value="Ig-like_fold"/>
</dbReference>
<evidence type="ECO:0000256" key="5">
    <source>
        <dbReference type="ARBA" id="ARBA00023319"/>
    </source>
</evidence>
<evidence type="ECO:0000256" key="4">
    <source>
        <dbReference type="ARBA" id="ARBA00023157"/>
    </source>
</evidence>
<evidence type="ECO:0000256" key="2">
    <source>
        <dbReference type="ARBA" id="ARBA00022525"/>
    </source>
</evidence>
<comment type="subcellular location">
    <subcellularLocation>
        <location evidence="1">Secreted</location>
    </subcellularLocation>
</comment>
<dbReference type="Gene3D" id="2.60.40.10">
    <property type="entry name" value="Immunoglobulins"/>
    <property type="match status" value="1"/>
</dbReference>
<keyword evidence="5" id="KW-0393">Immunoglobulin domain</keyword>
<sequence length="278" mass="29255">MTFRRLSLLLLPLLVPALRAGPGCAPCDPALCAPLPAAGCPAGSLRDSCGCCAVCAAAEGELCGGRRAAARRCGPGLECVRSGDDKRSKTGVCACKTNYQVCGSDGTTYRSGCVLKSASMAAQRGGREPISVQNKGRCASAPSIVTPPGQVCEAVGVPTPVLTWKKVLGGRKRAELLPGDRDNLAVQTRGGPEKHQVTGWVLISPLTEEEEGSYECHAANSRGEASAIGAIHLVRSVDDIIFKTAKDDTRRQNAVFKLRCLLLGRKIQTCKLNLLKQN</sequence>
<organism evidence="10 11">
    <name type="scientific">Poecilia latipinna</name>
    <name type="common">sailfin molly</name>
    <dbReference type="NCBI Taxonomy" id="48699"/>
    <lineage>
        <taxon>Eukaryota</taxon>
        <taxon>Metazoa</taxon>
        <taxon>Chordata</taxon>
        <taxon>Craniata</taxon>
        <taxon>Vertebrata</taxon>
        <taxon>Euteleostomi</taxon>
        <taxon>Actinopterygii</taxon>
        <taxon>Neopterygii</taxon>
        <taxon>Teleostei</taxon>
        <taxon>Neoteleostei</taxon>
        <taxon>Acanthomorphata</taxon>
        <taxon>Ovalentaria</taxon>
        <taxon>Atherinomorphae</taxon>
        <taxon>Cyprinodontiformes</taxon>
        <taxon>Poeciliidae</taxon>
        <taxon>Poeciliinae</taxon>
        <taxon>Poecilia</taxon>
    </lineage>
</organism>
<feature type="domain" description="Kazal-like" evidence="9">
    <location>
        <begin position="87"/>
        <end position="140"/>
    </location>
</feature>
<accession>A0A3B3V274</accession>
<dbReference type="SUPFAM" id="SSF57184">
    <property type="entry name" value="Growth factor receptor domain"/>
    <property type="match status" value="1"/>
</dbReference>
<feature type="chain" id="PRO_5017392972" evidence="6">
    <location>
        <begin position="21"/>
        <end position="278"/>
    </location>
</feature>
<dbReference type="SMART" id="SM00280">
    <property type="entry name" value="KAZAL"/>
    <property type="match status" value="1"/>
</dbReference>
<dbReference type="Gene3D" id="4.10.40.20">
    <property type="match status" value="1"/>
</dbReference>
<evidence type="ECO:0000313" key="11">
    <source>
        <dbReference type="Proteomes" id="UP000261500"/>
    </source>
</evidence>
<dbReference type="Gene3D" id="3.30.60.30">
    <property type="match status" value="1"/>
</dbReference>
<dbReference type="InterPro" id="IPR011390">
    <property type="entry name" value="IGFBP_rP_mac25"/>
</dbReference>
<dbReference type="Pfam" id="PF00219">
    <property type="entry name" value="IGFBP"/>
    <property type="match status" value="1"/>
</dbReference>
<evidence type="ECO:0000256" key="1">
    <source>
        <dbReference type="ARBA" id="ARBA00004613"/>
    </source>
</evidence>
<dbReference type="PANTHER" id="PTHR14186:SF19">
    <property type="entry name" value="INSULIN-LIKE GROWTH FACTOR-BINDING PROTEIN 7"/>
    <property type="match status" value="1"/>
</dbReference>
<dbReference type="AlphaFoldDB" id="A0A3B3V274"/>
<keyword evidence="4" id="KW-1015">Disulfide bond</keyword>
<dbReference type="Proteomes" id="UP000261500">
    <property type="component" value="Unplaced"/>
</dbReference>
<evidence type="ECO:0000313" key="10">
    <source>
        <dbReference type="Ensembl" id="ENSPLAP00000019027.1"/>
    </source>
</evidence>